<comment type="caution">
    <text evidence="1">The sequence shown here is derived from an EMBL/GenBank/DDBJ whole genome shotgun (WGS) entry which is preliminary data.</text>
</comment>
<name>A0A820H5R2_9BILA</name>
<proteinExistence type="predicted"/>
<evidence type="ECO:0000313" key="2">
    <source>
        <dbReference type="Proteomes" id="UP000663866"/>
    </source>
</evidence>
<dbReference type="AlphaFoldDB" id="A0A820H5R2"/>
<evidence type="ECO:0000313" key="1">
    <source>
        <dbReference type="EMBL" id="CAF4288319.1"/>
    </source>
</evidence>
<reference evidence="1" key="1">
    <citation type="submission" date="2021-02" db="EMBL/GenBank/DDBJ databases">
        <authorList>
            <person name="Nowell W R."/>
        </authorList>
    </citation>
    <scope>NUCLEOTIDE SEQUENCE</scope>
</reference>
<protein>
    <submittedName>
        <fullName evidence="1">Uncharacterized protein</fullName>
    </submittedName>
</protein>
<sequence length="66" mass="7854">QTRLSPMALQFLQCRQSIDLVHGNDSIIHQHVRQKQQQQQQLLLQSQSVRKTMNDVTYYFQRISNV</sequence>
<organism evidence="1 2">
    <name type="scientific">Rotaria magnacalcarata</name>
    <dbReference type="NCBI Taxonomy" id="392030"/>
    <lineage>
        <taxon>Eukaryota</taxon>
        <taxon>Metazoa</taxon>
        <taxon>Spiralia</taxon>
        <taxon>Gnathifera</taxon>
        <taxon>Rotifera</taxon>
        <taxon>Eurotatoria</taxon>
        <taxon>Bdelloidea</taxon>
        <taxon>Philodinida</taxon>
        <taxon>Philodinidae</taxon>
        <taxon>Rotaria</taxon>
    </lineage>
</organism>
<gene>
    <name evidence="1" type="ORF">OVN521_LOCUS30825</name>
</gene>
<keyword evidence="2" id="KW-1185">Reference proteome</keyword>
<dbReference type="Proteomes" id="UP000663866">
    <property type="component" value="Unassembled WGS sequence"/>
</dbReference>
<feature type="non-terminal residue" evidence="1">
    <location>
        <position position="1"/>
    </location>
</feature>
<accession>A0A820H5R2</accession>
<dbReference type="EMBL" id="CAJOBG010012303">
    <property type="protein sequence ID" value="CAF4288319.1"/>
    <property type="molecule type" value="Genomic_DNA"/>
</dbReference>